<gene>
    <name evidence="7" type="ORF">KI387_020262</name>
</gene>
<feature type="transmembrane region" description="Helical" evidence="5">
    <location>
        <begin position="90"/>
        <end position="111"/>
    </location>
</feature>
<dbReference type="Proteomes" id="UP000824469">
    <property type="component" value="Unassembled WGS sequence"/>
</dbReference>
<proteinExistence type="predicted"/>
<feature type="transmembrane region" description="Helical" evidence="5">
    <location>
        <begin position="131"/>
        <end position="150"/>
    </location>
</feature>
<keyword evidence="8" id="KW-1185">Reference proteome</keyword>
<comment type="subcellular location">
    <subcellularLocation>
        <location evidence="1">Membrane</location>
        <topology evidence="1">Multi-pass membrane protein</topology>
    </subcellularLocation>
</comment>
<dbReference type="PANTHER" id="PTHR10845:SF192">
    <property type="entry name" value="DOUBLE HIT, ISOFORM B"/>
    <property type="match status" value="1"/>
</dbReference>
<evidence type="ECO:0000256" key="4">
    <source>
        <dbReference type="ARBA" id="ARBA00023136"/>
    </source>
</evidence>
<evidence type="ECO:0000256" key="3">
    <source>
        <dbReference type="ARBA" id="ARBA00022989"/>
    </source>
</evidence>
<dbReference type="PANTHER" id="PTHR10845">
    <property type="entry name" value="REGULATOR OF G PROTEIN SIGNALING"/>
    <property type="match status" value="1"/>
</dbReference>
<evidence type="ECO:0000259" key="6">
    <source>
        <dbReference type="PROSITE" id="PS50132"/>
    </source>
</evidence>
<feature type="domain" description="RGS" evidence="6">
    <location>
        <begin position="299"/>
        <end position="417"/>
    </location>
</feature>
<dbReference type="SUPFAM" id="SSF48097">
    <property type="entry name" value="Regulator of G-protein signaling, RGS"/>
    <property type="match status" value="1"/>
</dbReference>
<dbReference type="InterPro" id="IPR036305">
    <property type="entry name" value="RGS_sf"/>
</dbReference>
<evidence type="ECO:0000256" key="5">
    <source>
        <dbReference type="SAM" id="Phobius"/>
    </source>
</evidence>
<feature type="transmembrane region" description="Helical" evidence="5">
    <location>
        <begin position="20"/>
        <end position="44"/>
    </location>
</feature>
<dbReference type="Pfam" id="PF00003">
    <property type="entry name" value="7tm_3"/>
    <property type="match status" value="1"/>
</dbReference>
<protein>
    <recommendedName>
        <fullName evidence="6">RGS domain-containing protein</fullName>
    </recommendedName>
</protein>
<dbReference type="Pfam" id="PF00615">
    <property type="entry name" value="RGS"/>
    <property type="match status" value="1"/>
</dbReference>
<feature type="transmembrane region" description="Helical" evidence="5">
    <location>
        <begin position="198"/>
        <end position="218"/>
    </location>
</feature>
<evidence type="ECO:0000256" key="2">
    <source>
        <dbReference type="ARBA" id="ARBA00022692"/>
    </source>
</evidence>
<sequence length="495" mass="57175">MIIDHYHILGQGKAGSPTDYVAVAISAFTIFILICGTVFVRMVHKVPKIKTNQVQFFVLQTIASIIFLLSLMMSINLFKSGHRLFWQSCYLWAVWLEGPCGFGLLMSSRIAQAYRLYYLFVKRRLPPIKSYQLIPLILAPWLLLAAYVQAKRPFNLHCHLGKLWIIPVALLHVFYLSVLVGITWMIRNIEFKFDEFKDLVKGVTITLIFLGVWIAIYIANEVHHEETAWLMVASRFMLMLTANIMVLSFFLMSMSRPLFSQLSMRKRESDKFETMGQVLGVPDSGLLFPTGMPLHLDEPIEKLLHQKKFRRSFMAFADSLMAGESVHFYDELHELNKIPIDDTTRRIYLAGHIIEQYISVDSPMEINISHQMRQEILNTTDLAHPDLFKNAVNEMLQMMRMNLEKDYWSSPFYLQFKEEAKADVEASEHLEDITSWDISPKVSSVHAADDPFHQDSLGKISERPCQYSMQCNKDYAEETSSQNFQSKLCLDQDAI</sequence>
<dbReference type="InterPro" id="IPR044926">
    <property type="entry name" value="RGS_subdomain_2"/>
</dbReference>
<evidence type="ECO:0000313" key="8">
    <source>
        <dbReference type="Proteomes" id="UP000824469"/>
    </source>
</evidence>
<dbReference type="EMBL" id="JAHRHJ020000004">
    <property type="protein sequence ID" value="KAH9318493.1"/>
    <property type="molecule type" value="Genomic_DNA"/>
</dbReference>
<feature type="transmembrane region" description="Helical" evidence="5">
    <location>
        <begin position="56"/>
        <end position="78"/>
    </location>
</feature>
<evidence type="ECO:0000256" key="1">
    <source>
        <dbReference type="ARBA" id="ARBA00004141"/>
    </source>
</evidence>
<dbReference type="AlphaFoldDB" id="A0AA38GB80"/>
<evidence type="ECO:0000313" key="7">
    <source>
        <dbReference type="EMBL" id="KAH9318493.1"/>
    </source>
</evidence>
<keyword evidence="3 5" id="KW-1133">Transmembrane helix</keyword>
<organism evidence="7 8">
    <name type="scientific">Taxus chinensis</name>
    <name type="common">Chinese yew</name>
    <name type="synonym">Taxus wallichiana var. chinensis</name>
    <dbReference type="NCBI Taxonomy" id="29808"/>
    <lineage>
        <taxon>Eukaryota</taxon>
        <taxon>Viridiplantae</taxon>
        <taxon>Streptophyta</taxon>
        <taxon>Embryophyta</taxon>
        <taxon>Tracheophyta</taxon>
        <taxon>Spermatophyta</taxon>
        <taxon>Pinopsida</taxon>
        <taxon>Pinidae</taxon>
        <taxon>Conifers II</taxon>
        <taxon>Cupressales</taxon>
        <taxon>Taxaceae</taxon>
        <taxon>Taxus</taxon>
    </lineage>
</organism>
<dbReference type="SMART" id="SM00315">
    <property type="entry name" value="RGS"/>
    <property type="match status" value="1"/>
</dbReference>
<keyword evidence="4 5" id="KW-0472">Membrane</keyword>
<dbReference type="GO" id="GO:0004930">
    <property type="term" value="F:G protein-coupled receptor activity"/>
    <property type="evidence" value="ECO:0007669"/>
    <property type="project" value="InterPro"/>
</dbReference>
<dbReference type="Gene3D" id="1.10.167.10">
    <property type="entry name" value="Regulator of G-protein Signalling 4, domain 2"/>
    <property type="match status" value="1"/>
</dbReference>
<dbReference type="PROSITE" id="PS50132">
    <property type="entry name" value="RGS"/>
    <property type="match status" value="1"/>
</dbReference>
<name>A0AA38GB80_TAXCH</name>
<dbReference type="InterPro" id="IPR017978">
    <property type="entry name" value="GPCR_3_C"/>
</dbReference>
<comment type="caution">
    <text evidence="7">The sequence shown here is derived from an EMBL/GenBank/DDBJ whole genome shotgun (WGS) entry which is preliminary data.</text>
</comment>
<dbReference type="InterPro" id="IPR016137">
    <property type="entry name" value="RGS"/>
</dbReference>
<feature type="transmembrane region" description="Helical" evidence="5">
    <location>
        <begin position="162"/>
        <end position="186"/>
    </location>
</feature>
<dbReference type="GO" id="GO:0016020">
    <property type="term" value="C:membrane"/>
    <property type="evidence" value="ECO:0007669"/>
    <property type="project" value="UniProtKB-SubCell"/>
</dbReference>
<dbReference type="OMA" id="KRCLPPI"/>
<feature type="transmembrane region" description="Helical" evidence="5">
    <location>
        <begin position="238"/>
        <end position="259"/>
    </location>
</feature>
<reference evidence="7 8" key="1">
    <citation type="journal article" date="2021" name="Nat. Plants">
        <title>The Taxus genome provides insights into paclitaxel biosynthesis.</title>
        <authorList>
            <person name="Xiong X."/>
            <person name="Gou J."/>
            <person name="Liao Q."/>
            <person name="Li Y."/>
            <person name="Zhou Q."/>
            <person name="Bi G."/>
            <person name="Li C."/>
            <person name="Du R."/>
            <person name="Wang X."/>
            <person name="Sun T."/>
            <person name="Guo L."/>
            <person name="Liang H."/>
            <person name="Lu P."/>
            <person name="Wu Y."/>
            <person name="Zhang Z."/>
            <person name="Ro D.K."/>
            <person name="Shang Y."/>
            <person name="Huang S."/>
            <person name="Yan J."/>
        </authorList>
    </citation>
    <scope>NUCLEOTIDE SEQUENCE [LARGE SCALE GENOMIC DNA]</scope>
    <source>
        <strain evidence="7">Ta-2019</strain>
    </source>
</reference>
<accession>A0AA38GB80</accession>
<keyword evidence="2 5" id="KW-0812">Transmembrane</keyword>